<dbReference type="Proteomes" id="UP000789920">
    <property type="component" value="Unassembled WGS sequence"/>
</dbReference>
<evidence type="ECO:0000313" key="1">
    <source>
        <dbReference type="EMBL" id="CAG8730430.1"/>
    </source>
</evidence>
<name>A0ACA9PZT5_9GLOM</name>
<protein>
    <submittedName>
        <fullName evidence="1">19141_t:CDS:1</fullName>
    </submittedName>
</protein>
<evidence type="ECO:0000313" key="2">
    <source>
        <dbReference type="Proteomes" id="UP000789920"/>
    </source>
</evidence>
<reference evidence="1" key="1">
    <citation type="submission" date="2021-06" db="EMBL/GenBank/DDBJ databases">
        <authorList>
            <person name="Kallberg Y."/>
            <person name="Tangrot J."/>
            <person name="Rosling A."/>
        </authorList>
    </citation>
    <scope>NUCLEOTIDE SEQUENCE</scope>
    <source>
        <strain evidence="1">MA461A</strain>
    </source>
</reference>
<organism evidence="1 2">
    <name type="scientific">Racocetra persica</name>
    <dbReference type="NCBI Taxonomy" id="160502"/>
    <lineage>
        <taxon>Eukaryota</taxon>
        <taxon>Fungi</taxon>
        <taxon>Fungi incertae sedis</taxon>
        <taxon>Mucoromycota</taxon>
        <taxon>Glomeromycotina</taxon>
        <taxon>Glomeromycetes</taxon>
        <taxon>Diversisporales</taxon>
        <taxon>Gigasporaceae</taxon>
        <taxon>Racocetra</taxon>
    </lineage>
</organism>
<comment type="caution">
    <text evidence="1">The sequence shown here is derived from an EMBL/GenBank/DDBJ whole genome shotgun (WGS) entry which is preliminary data.</text>
</comment>
<sequence>MDFYKHKAVEDWTCEKLIEFYRTTSEQKDRKKVLDSIKKDLKKVKEANSEFDTTRKRKAQRIVDNWKSWTTMSNDTGIKFEFNQVQQQVLATGNTVSIDNIDNRRSTGKHFRDDEEETTDDVVPMEQTKKLPCEFETPQIKRPRNVPSMNNLQQEAIVNTGLTTSDEFNTEKSGEAKTFGVSFDEYIDSGVNIQDKSEVTEPSEDLEDENDEEVKFDLNDISGELQREPAVKWEVDNINVTDRFRNYQKNILRKAEREGLDYEDIYESLALSSIIVLSWPCPYPKIFTNQEWAEIIKSNPYTIKNSPLSKEVSTSLHETTCNNFIGEDVFMNGGKTKLSRDVACSFNDLYNGLSMSLSKMMEKITEEEHCYMFLYPVTKPFFLNPLREYKLVLNRATSGSRKRPDLSCVVDNVTILNSEIKPLKCTPLQQKKDTVKAQLRAHKSINMQLQKKGGPAEAGIFLNMGEWMESFFMDLRYDGLYRSWMFLRTKLVVEKASIPLAEFAISHVIALEERVGKLAEDYKYRDSQNNQKNRNDQTMPPISFIRKFPNTPQ</sequence>
<dbReference type="EMBL" id="CAJVQC010025581">
    <property type="protein sequence ID" value="CAG8730430.1"/>
    <property type="molecule type" value="Genomic_DNA"/>
</dbReference>
<keyword evidence="2" id="KW-1185">Reference proteome</keyword>
<feature type="non-terminal residue" evidence="1">
    <location>
        <position position="553"/>
    </location>
</feature>
<gene>
    <name evidence="1" type="ORF">RPERSI_LOCUS12102</name>
</gene>
<accession>A0ACA9PZT5</accession>
<proteinExistence type="predicted"/>